<dbReference type="EMBL" id="FWPT01000004">
    <property type="protein sequence ID" value="SMA45847.1"/>
    <property type="molecule type" value="Genomic_DNA"/>
</dbReference>
<dbReference type="AlphaFoldDB" id="A0A1X7AJN8"/>
<reference evidence="1 2" key="1">
    <citation type="submission" date="2017-03" db="EMBL/GenBank/DDBJ databases">
        <authorList>
            <person name="Afonso C.L."/>
            <person name="Miller P.J."/>
            <person name="Scott M.A."/>
            <person name="Spackman E."/>
            <person name="Goraichik I."/>
            <person name="Dimitrov K.M."/>
            <person name="Suarez D.L."/>
            <person name="Swayne D.E."/>
        </authorList>
    </citation>
    <scope>NUCLEOTIDE SEQUENCE [LARGE SCALE GENOMIC DNA]</scope>
    <source>
        <strain evidence="1">SB41UT1</strain>
    </source>
</reference>
<protein>
    <recommendedName>
        <fullName evidence="3">Penicillin-binding protein activator LpoB</fullName>
    </recommendedName>
</protein>
<dbReference type="Proteomes" id="UP000196573">
    <property type="component" value="Unassembled WGS sequence"/>
</dbReference>
<sequence length="170" mass="18752">MNKFYNLILLVFISVLAGCSSIPYEDGYPKENRWAVLPVQSLQSPDIGVQTERMLKVLLASRGIAHVALPPETELQGDNALLQGAQRLSNAESWAQQHNIQLGMTGVIDFVKTDSRDRFLIGITLQVIDIKTGEHLWAVSGQGEGKPGEDRYTVTRNLLTALLNGLPLKQ</sequence>
<evidence type="ECO:0000313" key="2">
    <source>
        <dbReference type="Proteomes" id="UP000196573"/>
    </source>
</evidence>
<keyword evidence="2" id="KW-1185">Reference proteome</keyword>
<gene>
    <name evidence="1" type="ORF">EHSB41UT_02008</name>
</gene>
<accession>A0A1X7AJN8</accession>
<dbReference type="OrthoDB" id="6194048at2"/>
<evidence type="ECO:0008006" key="3">
    <source>
        <dbReference type="Google" id="ProtNLM"/>
    </source>
</evidence>
<name>A0A1X7AJN8_9GAMM</name>
<organism evidence="1 2">
    <name type="scientific">Parendozoicomonas haliclonae</name>
    <dbReference type="NCBI Taxonomy" id="1960125"/>
    <lineage>
        <taxon>Bacteria</taxon>
        <taxon>Pseudomonadati</taxon>
        <taxon>Pseudomonadota</taxon>
        <taxon>Gammaproteobacteria</taxon>
        <taxon>Oceanospirillales</taxon>
        <taxon>Endozoicomonadaceae</taxon>
        <taxon>Parendozoicomonas</taxon>
    </lineage>
</organism>
<proteinExistence type="predicted"/>
<dbReference type="PROSITE" id="PS51257">
    <property type="entry name" value="PROKAR_LIPOPROTEIN"/>
    <property type="match status" value="1"/>
</dbReference>
<dbReference type="RefSeq" id="WP_087109403.1">
    <property type="nucleotide sequence ID" value="NZ_CBCSCN010000002.1"/>
</dbReference>
<evidence type="ECO:0000313" key="1">
    <source>
        <dbReference type="EMBL" id="SMA45847.1"/>
    </source>
</evidence>